<reference evidence="1" key="1">
    <citation type="submission" date="2021-01" db="EMBL/GenBank/DDBJ databases">
        <authorList>
            <person name="Corre E."/>
            <person name="Pelletier E."/>
            <person name="Niang G."/>
            <person name="Scheremetjew M."/>
            <person name="Finn R."/>
            <person name="Kale V."/>
            <person name="Holt S."/>
            <person name="Cochrane G."/>
            <person name="Meng A."/>
            <person name="Brown T."/>
            <person name="Cohen L."/>
        </authorList>
    </citation>
    <scope>NUCLEOTIDE SEQUENCE</scope>
    <source>
        <strain evidence="1">CCMP1510</strain>
    </source>
</reference>
<protein>
    <submittedName>
        <fullName evidence="1">Uncharacterized protein</fullName>
    </submittedName>
</protein>
<sequence length="961" mass="103989">MKIILVLISVVSGLQPRFIRIAEECGKTAQIIAKVPPKVGKVLSTTAVPLSAIASSAVPVDIVAKGVGAVFGGGLARVGVAPVLVESRYKALQYKIANLLAASDLEDPSLKEKVSKITSAWSLPAEHARALLTQIYAKYLQDVLLSDEELSTKDMADCVHLLEILNLDSPAAGDAFFEVSLAMYRELQWTETQLLESPGTIEYEKISKLFFLLKRVISSADTEEELLYEMNRIRSVFSFDAADIALRCDELAAPIYAQALEGARLVDSTMLEKLRESLGLSKQKAIEMHLATFQNELAKENRGDMEELGTILGLSDTEKEQAAAGLTRDLFKAALEIAIKTVIDQSDVSTEQIDNLKQTMMQNWIPPETALLLVAEAYEKVLTVPIIQSEELSTLLAMHRAVLALGLALAPSTTSTEPLDAKFRNMYRQAYTTAQIGDNLRSALAIDRSDAESLARLLEIDAQAVNVLLKQVLMSRLESAVATNNASPQIAEYPQELVIECALAVYENQLKKLGGSKIPSATQKNELDQAQQILGLTTAQVTPLLAAQFSDMFQNSVADAMAQCTNLTLREKYAAKLVELGERLGLDQAEQKAAKQKAASLVLEAALHRAILSPSAKDQRSNEDESDVGIGIQALGTSGSGSASSLGFLTQIATAVQLYVANKMDELHDPQTTHLCKTMTPAERGNIYQNFVLSSLWLELNPNNDFPQEAVNQVAIRLPQILGLTPAATAKLRRNVGLQLVFRLCESALPKNNGQLDTAEAELIAKLEAALDADLSEAVVGAKKKLLLRGLDAAASTGASLADIRNLAVSMGLDVASPELGVTKDKLQFYFKTEARQVITDFFNNALTDEPSDIVESLTELSEAYELEIDTILPLLKQLCADHLDLAQAEFKAGNSAIAATHLMSLASCIDFADAPLDLVPHLWLTSTDRSALLTVLNAQGGSADLIAHITALFDSKQVKK</sequence>
<organism evidence="1">
    <name type="scientific">Aureoumbra lagunensis</name>
    <dbReference type="NCBI Taxonomy" id="44058"/>
    <lineage>
        <taxon>Eukaryota</taxon>
        <taxon>Sar</taxon>
        <taxon>Stramenopiles</taxon>
        <taxon>Ochrophyta</taxon>
        <taxon>Pelagophyceae</taxon>
        <taxon>Pelagomonadales</taxon>
        <taxon>Aureoumbra</taxon>
    </lineage>
</organism>
<dbReference type="EMBL" id="HBIJ01023450">
    <property type="protein sequence ID" value="CAE0374687.1"/>
    <property type="molecule type" value="Transcribed_RNA"/>
</dbReference>
<proteinExistence type="predicted"/>
<dbReference type="AlphaFoldDB" id="A0A7S3K4M8"/>
<evidence type="ECO:0000313" key="1">
    <source>
        <dbReference type="EMBL" id="CAE0374687.1"/>
    </source>
</evidence>
<accession>A0A7S3K4M8</accession>
<gene>
    <name evidence="1" type="ORF">ALAG00032_LOCUS15491</name>
</gene>
<name>A0A7S3K4M8_9STRA</name>